<dbReference type="Pfam" id="PF04448">
    <property type="entry name" value="DUF551"/>
    <property type="match status" value="1"/>
</dbReference>
<dbReference type="AlphaFoldDB" id="A0A0F9NCE4"/>
<dbReference type="InterPro" id="IPR007539">
    <property type="entry name" value="DUF551"/>
</dbReference>
<organism evidence="3">
    <name type="scientific">marine sediment metagenome</name>
    <dbReference type="NCBI Taxonomy" id="412755"/>
    <lineage>
        <taxon>unclassified sequences</taxon>
        <taxon>metagenomes</taxon>
        <taxon>ecological metagenomes</taxon>
    </lineage>
</organism>
<proteinExistence type="predicted"/>
<comment type="caution">
    <text evidence="3">The sequence shown here is derived from an EMBL/GenBank/DDBJ whole genome shotgun (WGS) entry which is preliminary data.</text>
</comment>
<dbReference type="EMBL" id="LAZR01019222">
    <property type="protein sequence ID" value="KKL93316.1"/>
    <property type="molecule type" value="Genomic_DNA"/>
</dbReference>
<evidence type="ECO:0000313" key="2">
    <source>
        <dbReference type="EMBL" id="KKL93316.1"/>
    </source>
</evidence>
<evidence type="ECO:0000313" key="3">
    <source>
        <dbReference type="EMBL" id="KKN15649.1"/>
    </source>
</evidence>
<accession>A0A0F9NCE4</accession>
<protein>
    <recommendedName>
        <fullName evidence="1">DUF551 domain-containing protein</fullName>
    </recommendedName>
</protein>
<name>A0A0F9NCE4_9ZZZZ</name>
<dbReference type="EMBL" id="LAZR01003692">
    <property type="protein sequence ID" value="KKN15649.1"/>
    <property type="molecule type" value="Genomic_DNA"/>
</dbReference>
<gene>
    <name evidence="3" type="ORF">LCGC14_0983850</name>
    <name evidence="2" type="ORF">LCGC14_1875910</name>
</gene>
<feature type="domain" description="DUF551" evidence="1">
    <location>
        <begin position="6"/>
        <end position="70"/>
    </location>
</feature>
<sequence>MNECKWISADHLPPNVDYGWSDRVLICQFKPGDLHPMLLLASYNFPSGEWRSAMGIIENVTHWQPLPDYPREEGR</sequence>
<evidence type="ECO:0000259" key="1">
    <source>
        <dbReference type="Pfam" id="PF04448"/>
    </source>
</evidence>
<reference evidence="3" key="1">
    <citation type="journal article" date="2015" name="Nature">
        <title>Complex archaea that bridge the gap between prokaryotes and eukaryotes.</title>
        <authorList>
            <person name="Spang A."/>
            <person name="Saw J.H."/>
            <person name="Jorgensen S.L."/>
            <person name="Zaremba-Niedzwiedzka K."/>
            <person name="Martijn J."/>
            <person name="Lind A.E."/>
            <person name="van Eijk R."/>
            <person name="Schleper C."/>
            <person name="Guy L."/>
            <person name="Ettema T.J."/>
        </authorList>
    </citation>
    <scope>NUCLEOTIDE SEQUENCE</scope>
</reference>